<feature type="transmembrane region" description="Helical" evidence="1">
    <location>
        <begin position="78"/>
        <end position="108"/>
    </location>
</feature>
<reference evidence="2 3" key="1">
    <citation type="submission" date="2019-10" db="EMBL/GenBank/DDBJ databases">
        <title>Bacillus from the desert of Cuatro Cinegas, Coahuila.</title>
        <authorList>
            <person name="Olmedo-Alvarez G."/>
            <person name="Saldana S."/>
            <person name="Barcelo D."/>
        </authorList>
    </citation>
    <scope>NUCLEOTIDE SEQUENCE [LARGE SCALE GENOMIC DNA]</scope>
    <source>
        <strain evidence="2 3">CH101a_3T</strain>
    </source>
</reference>
<dbReference type="AlphaFoldDB" id="A0AB34D2R4"/>
<evidence type="ECO:0000256" key="1">
    <source>
        <dbReference type="SAM" id="Phobius"/>
    </source>
</evidence>
<dbReference type="EMBL" id="WBPB01000059">
    <property type="protein sequence ID" value="KAB2493896.1"/>
    <property type="molecule type" value="Genomic_DNA"/>
</dbReference>
<dbReference type="InterPro" id="IPR057006">
    <property type="entry name" value="Phage_TAC_19"/>
</dbReference>
<sequence>MQDNQKTESFKLVLNLPTGKKTFFLPTYISSTDGFEAAEWTEKLNVENVRFDVLKEATHFVVKVFGNRFTEEEFLEGIHIWFLTSTIYAICLAIVGRIAEAVAVINAIESKTNSAKKKRTRNKRNRSNPQK</sequence>
<evidence type="ECO:0000313" key="3">
    <source>
        <dbReference type="Proteomes" id="UP000477920"/>
    </source>
</evidence>
<evidence type="ECO:0000313" key="2">
    <source>
        <dbReference type="EMBL" id="KAB2493896.1"/>
    </source>
</evidence>
<keyword evidence="1" id="KW-0472">Membrane</keyword>
<gene>
    <name evidence="2" type="ORF">F8158_21165</name>
</gene>
<organism evidence="2 3">
    <name type="scientific">Bacillus cereus</name>
    <dbReference type="NCBI Taxonomy" id="1396"/>
    <lineage>
        <taxon>Bacteria</taxon>
        <taxon>Bacillati</taxon>
        <taxon>Bacillota</taxon>
        <taxon>Bacilli</taxon>
        <taxon>Bacillales</taxon>
        <taxon>Bacillaceae</taxon>
        <taxon>Bacillus</taxon>
        <taxon>Bacillus cereus group</taxon>
    </lineage>
</organism>
<accession>A0AB34D2R4</accession>
<dbReference type="NCBIfam" id="NF047360">
    <property type="entry name" value="tail_chap_PVL"/>
    <property type="match status" value="1"/>
</dbReference>
<dbReference type="RefSeq" id="WP_151639950.1">
    <property type="nucleotide sequence ID" value="NZ_WBPB01000059.1"/>
</dbReference>
<keyword evidence="1" id="KW-1133">Transmembrane helix</keyword>
<name>A0AB34D2R4_BACCE</name>
<comment type="caution">
    <text evidence="2">The sequence shown here is derived from an EMBL/GenBank/DDBJ whole genome shotgun (WGS) entry which is preliminary data.</text>
</comment>
<keyword evidence="1" id="KW-0812">Transmembrane</keyword>
<proteinExistence type="predicted"/>
<dbReference type="Pfam" id="PF23857">
    <property type="entry name" value="Phage_TAC_19"/>
    <property type="match status" value="1"/>
</dbReference>
<dbReference type="Proteomes" id="UP000477920">
    <property type="component" value="Unassembled WGS sequence"/>
</dbReference>
<protein>
    <submittedName>
        <fullName evidence="2">Uncharacterized protein</fullName>
    </submittedName>
</protein>